<sequence length="594" mass="66711">MSKRQTKNSPPLVGNSSPSTQSSNSSNEISKKKLKKIEQKANKPKVLVERPLSNIKFGGLVVFFIFLVIFYIYLRINPLYDNGNNLNNNNNNNSSTTFNNNNHKINDDIKLMKSIENGLKDITNYKEWNEQCKNKTIAVGYNTNLDLVVDAIELMEKLKLKSSIHHRPMSKEYIKSLDDFEQTFSHYFKSGSAAERMIQDEDTFNSILAAALQSNSKQFYTGGNAGIMANRLVADGCNVYLGGIIGKKLKELLSPKVSIIGYQSEHGEEFDEIHLIMEYSKKSSWGAVSPPRSNRFIISRDNTNSQLMTMESFHTEIEKKQPDLLLLSGLHLLTEEAQERRVDDMVNLLKQIPYNNDPANFLNHPSLNVPIHLELASIASPSYINLLAKKIIPFVDSIGLNEQELGFIYVSTGGKEFSLDDFKEPSVNVVVNALIHIMESTFNANDKKGNAIDDNIMSDFGIPTMPKQRSLTRIHFHYLSFHLIITKSYSQWSPKLTSSSVAASSIEATYQACRFNSVELLLPLSVDVDYRYTPGAKKSIVINPSSPVTTWQDSGYEFHLSPVLVCKSPLKTVGLGDSISTMGFLYQTIKTNDI</sequence>
<dbReference type="FunFam" id="3.40.1190.20:FF:000178">
    <property type="entry name" value="Ribosomal protein L15"/>
    <property type="match status" value="1"/>
</dbReference>
<keyword evidence="7" id="KW-0812">Transmembrane</keyword>
<proteinExistence type="predicted"/>
<dbReference type="Pfam" id="PF04587">
    <property type="entry name" value="ADP_PFK_GK"/>
    <property type="match status" value="1"/>
</dbReference>
<keyword evidence="7" id="KW-0472">Membrane</keyword>
<evidence type="ECO:0000256" key="7">
    <source>
        <dbReference type="SAM" id="Phobius"/>
    </source>
</evidence>
<evidence type="ECO:0000256" key="4">
    <source>
        <dbReference type="ARBA" id="ARBA00022842"/>
    </source>
</evidence>
<feature type="region of interest" description="Disordered" evidence="6">
    <location>
        <begin position="1"/>
        <end position="36"/>
    </location>
</feature>
<keyword evidence="2" id="KW-0479">Metal-binding</keyword>
<gene>
    <name evidence="8" type="ORF">RB653_008196</name>
</gene>
<evidence type="ECO:0000256" key="2">
    <source>
        <dbReference type="ARBA" id="ARBA00022723"/>
    </source>
</evidence>
<keyword evidence="4" id="KW-0460">Magnesium</keyword>
<dbReference type="GO" id="GO:0006006">
    <property type="term" value="P:glucose metabolic process"/>
    <property type="evidence" value="ECO:0007669"/>
    <property type="project" value="TreeGrafter"/>
</dbReference>
<evidence type="ECO:0000256" key="6">
    <source>
        <dbReference type="SAM" id="MobiDB-lite"/>
    </source>
</evidence>
<keyword evidence="7" id="KW-1133">Transmembrane helix</keyword>
<dbReference type="GO" id="GO:0043843">
    <property type="term" value="F:ADP-specific glucokinase activity"/>
    <property type="evidence" value="ECO:0007669"/>
    <property type="project" value="TreeGrafter"/>
</dbReference>
<keyword evidence="5" id="KW-0324">Glycolysis</keyword>
<dbReference type="InterPro" id="IPR029056">
    <property type="entry name" value="Ribokinase-like"/>
</dbReference>
<feature type="compositionally biased region" description="Low complexity" evidence="6">
    <location>
        <begin position="15"/>
        <end position="28"/>
    </location>
</feature>
<dbReference type="InterPro" id="IPR007666">
    <property type="entry name" value="ADP_PFK/GK"/>
</dbReference>
<feature type="transmembrane region" description="Helical" evidence="7">
    <location>
        <begin position="55"/>
        <end position="74"/>
    </location>
</feature>
<evidence type="ECO:0000256" key="5">
    <source>
        <dbReference type="ARBA" id="ARBA00023152"/>
    </source>
</evidence>
<dbReference type="GO" id="GO:0005783">
    <property type="term" value="C:endoplasmic reticulum"/>
    <property type="evidence" value="ECO:0007669"/>
    <property type="project" value="TreeGrafter"/>
</dbReference>
<name>A0AAN7YP46_9MYCE</name>
<dbReference type="GO" id="GO:0006096">
    <property type="term" value="P:glycolytic process"/>
    <property type="evidence" value="ECO:0007669"/>
    <property type="project" value="UniProtKB-KW"/>
</dbReference>
<dbReference type="PANTHER" id="PTHR21208:SF0">
    <property type="entry name" value="ADP-DEPENDENT GLUCOKINASE"/>
    <property type="match status" value="1"/>
</dbReference>
<dbReference type="AlphaFoldDB" id="A0AAN7YP46"/>
<evidence type="ECO:0008006" key="10">
    <source>
        <dbReference type="Google" id="ProtNLM"/>
    </source>
</evidence>
<dbReference type="PROSITE" id="PS51255">
    <property type="entry name" value="ADPK"/>
    <property type="match status" value="1"/>
</dbReference>
<keyword evidence="1" id="KW-0808">Transferase</keyword>
<evidence type="ECO:0000313" key="9">
    <source>
        <dbReference type="Proteomes" id="UP001344447"/>
    </source>
</evidence>
<dbReference type="Proteomes" id="UP001344447">
    <property type="component" value="Unassembled WGS sequence"/>
</dbReference>
<evidence type="ECO:0000313" key="8">
    <source>
        <dbReference type="EMBL" id="KAK5578524.1"/>
    </source>
</evidence>
<keyword evidence="3" id="KW-0418">Kinase</keyword>
<dbReference type="Gene3D" id="3.40.1190.20">
    <property type="match status" value="1"/>
</dbReference>
<dbReference type="SUPFAM" id="SSF53613">
    <property type="entry name" value="Ribokinase-like"/>
    <property type="match status" value="1"/>
</dbReference>
<evidence type="ECO:0000256" key="1">
    <source>
        <dbReference type="ARBA" id="ARBA00022679"/>
    </source>
</evidence>
<comment type="caution">
    <text evidence="8">The sequence shown here is derived from an EMBL/GenBank/DDBJ whole genome shotgun (WGS) entry which is preliminary data.</text>
</comment>
<dbReference type="GO" id="GO:0046872">
    <property type="term" value="F:metal ion binding"/>
    <property type="evidence" value="ECO:0007669"/>
    <property type="project" value="UniProtKB-KW"/>
</dbReference>
<dbReference type="PANTHER" id="PTHR21208">
    <property type="entry name" value="ADP-DEPENDENT GLUCOKINASE"/>
    <property type="match status" value="1"/>
</dbReference>
<keyword evidence="9" id="KW-1185">Reference proteome</keyword>
<accession>A0AAN7YP46</accession>
<organism evidence="8 9">
    <name type="scientific">Dictyostelium firmibasis</name>
    <dbReference type="NCBI Taxonomy" id="79012"/>
    <lineage>
        <taxon>Eukaryota</taxon>
        <taxon>Amoebozoa</taxon>
        <taxon>Evosea</taxon>
        <taxon>Eumycetozoa</taxon>
        <taxon>Dictyostelia</taxon>
        <taxon>Dictyosteliales</taxon>
        <taxon>Dictyosteliaceae</taxon>
        <taxon>Dictyostelium</taxon>
    </lineage>
</organism>
<evidence type="ECO:0000256" key="3">
    <source>
        <dbReference type="ARBA" id="ARBA00022777"/>
    </source>
</evidence>
<dbReference type="EMBL" id="JAVFKY010000003">
    <property type="protein sequence ID" value="KAK5578524.1"/>
    <property type="molecule type" value="Genomic_DNA"/>
</dbReference>
<protein>
    <recommendedName>
        <fullName evidence="10">ADP-dependent glucokinase</fullName>
    </recommendedName>
</protein>
<reference evidence="8 9" key="1">
    <citation type="submission" date="2023-11" db="EMBL/GenBank/DDBJ databases">
        <title>Dfirmibasis_genome.</title>
        <authorList>
            <person name="Edelbroek B."/>
            <person name="Kjellin J."/>
            <person name="Jerlstrom-Hultqvist J."/>
            <person name="Soderbom F."/>
        </authorList>
    </citation>
    <scope>NUCLEOTIDE SEQUENCE [LARGE SCALE GENOMIC DNA]</scope>
    <source>
        <strain evidence="8 9">TNS-C-14</strain>
    </source>
</reference>